<evidence type="ECO:0000256" key="8">
    <source>
        <dbReference type="PROSITE-ProRule" id="PRU00023"/>
    </source>
</evidence>
<dbReference type="InterPro" id="IPR036770">
    <property type="entry name" value="Ankyrin_rpt-contain_sf"/>
</dbReference>
<keyword evidence="6 8" id="KW-0040">ANK repeat</keyword>
<organism evidence="11 12">
    <name type="scientific">Quillaja saponaria</name>
    <name type="common">Soap bark tree</name>
    <dbReference type="NCBI Taxonomy" id="32244"/>
    <lineage>
        <taxon>Eukaryota</taxon>
        <taxon>Viridiplantae</taxon>
        <taxon>Streptophyta</taxon>
        <taxon>Embryophyta</taxon>
        <taxon>Tracheophyta</taxon>
        <taxon>Spermatophyta</taxon>
        <taxon>Magnoliopsida</taxon>
        <taxon>eudicotyledons</taxon>
        <taxon>Gunneridae</taxon>
        <taxon>Pentapetalae</taxon>
        <taxon>rosids</taxon>
        <taxon>fabids</taxon>
        <taxon>Fabales</taxon>
        <taxon>Quillajaceae</taxon>
        <taxon>Quillaja</taxon>
    </lineage>
</organism>
<dbReference type="Pfam" id="PF12796">
    <property type="entry name" value="Ank_2"/>
    <property type="match status" value="1"/>
</dbReference>
<dbReference type="EMBL" id="JARAOO010000001">
    <property type="protein sequence ID" value="KAJ7981452.1"/>
    <property type="molecule type" value="Genomic_DNA"/>
</dbReference>
<dbReference type="PANTHER" id="PTHR24186:SF46">
    <property type="entry name" value="PROTEIN ACCELERATED CELL DEATH 6-LIKE"/>
    <property type="match status" value="1"/>
</dbReference>
<keyword evidence="7 9" id="KW-0472">Membrane</keyword>
<dbReference type="SMART" id="SM00248">
    <property type="entry name" value="ANK"/>
    <property type="match status" value="4"/>
</dbReference>
<feature type="transmembrane region" description="Helical" evidence="9">
    <location>
        <begin position="247"/>
        <end position="272"/>
    </location>
</feature>
<evidence type="ECO:0000256" key="3">
    <source>
        <dbReference type="ARBA" id="ARBA00022692"/>
    </source>
</evidence>
<dbReference type="SUPFAM" id="SSF48403">
    <property type="entry name" value="Ankyrin repeat"/>
    <property type="match status" value="1"/>
</dbReference>
<evidence type="ECO:0000256" key="9">
    <source>
        <dbReference type="SAM" id="Phobius"/>
    </source>
</evidence>
<evidence type="ECO:0000259" key="10">
    <source>
        <dbReference type="Pfam" id="PF13962"/>
    </source>
</evidence>
<comment type="subcellular location">
    <subcellularLocation>
        <location evidence="2">Cell membrane</location>
        <topology evidence="2">Peripheral membrane protein</topology>
        <orientation evidence="2">Cytoplasmic side</orientation>
    </subcellularLocation>
    <subcellularLocation>
        <location evidence="1">Membrane</location>
        <topology evidence="1">Multi-pass membrane protein</topology>
    </subcellularLocation>
</comment>
<dbReference type="AlphaFoldDB" id="A0AAD7QHB7"/>
<evidence type="ECO:0000256" key="5">
    <source>
        <dbReference type="ARBA" id="ARBA00022989"/>
    </source>
</evidence>
<evidence type="ECO:0000256" key="2">
    <source>
        <dbReference type="ARBA" id="ARBA00004413"/>
    </source>
</evidence>
<proteinExistence type="predicted"/>
<keyword evidence="4" id="KW-0677">Repeat</keyword>
<evidence type="ECO:0000313" key="11">
    <source>
        <dbReference type="EMBL" id="KAJ7981452.1"/>
    </source>
</evidence>
<dbReference type="GO" id="GO:0005886">
    <property type="term" value="C:plasma membrane"/>
    <property type="evidence" value="ECO:0007669"/>
    <property type="project" value="UniProtKB-SubCell"/>
</dbReference>
<keyword evidence="12" id="KW-1185">Reference proteome</keyword>
<sequence length="284" mass="31727">MLNKLPVLIPSRFEEGDTPLCFAASIGYLEGVKYLLEKYSQAVLERNQDGLFPIHVASRGGYVDILKKLLQHCPDLNELLTKKSENILHVAAKNGKVNVVNYILKSPELEMLLNEKDEDGNTPLHLAAMHWHPKVVSSLTWDNRISLKIVNDDGMTALDVSEAYLYMEKWLHSESFSGLNMEKLDIKSSLGQERAVSMEYSKDRINTLLLMSTLVATITFAAGFTMPGGYNNLNPDQGMATMLHKQLFAVFLICDSIAMYSSIIVAVALIWAQLGDLNLELTFS</sequence>
<dbReference type="PANTHER" id="PTHR24186">
    <property type="entry name" value="PROTEIN PHOSPHATASE 1 REGULATORY SUBUNIT"/>
    <property type="match status" value="1"/>
</dbReference>
<comment type="caution">
    <text evidence="11">The sequence shown here is derived from an EMBL/GenBank/DDBJ whole genome shotgun (WGS) entry which is preliminary data.</text>
</comment>
<feature type="domain" description="PGG" evidence="10">
    <location>
        <begin position="201"/>
        <end position="274"/>
    </location>
</feature>
<keyword evidence="3 9" id="KW-0812">Transmembrane</keyword>
<gene>
    <name evidence="11" type="ORF">O6P43_000714</name>
</gene>
<name>A0AAD7QHB7_QUISA</name>
<reference evidence="11 12" key="1">
    <citation type="journal article" date="2023" name="Science">
        <title>Elucidation of the pathway for biosynthesis of saponin adjuvants from the soapbark tree.</title>
        <authorList>
            <person name="Reed J."/>
            <person name="Orme A."/>
            <person name="El-Demerdash A."/>
            <person name="Owen C."/>
            <person name="Martin L.B.B."/>
            <person name="Misra R.C."/>
            <person name="Kikuchi S."/>
            <person name="Rejzek M."/>
            <person name="Martin A.C."/>
            <person name="Harkess A."/>
            <person name="Leebens-Mack J."/>
            <person name="Louveau T."/>
            <person name="Stephenson M.J."/>
            <person name="Osbourn A."/>
        </authorList>
    </citation>
    <scope>NUCLEOTIDE SEQUENCE [LARGE SCALE GENOMIC DNA]</scope>
    <source>
        <strain evidence="11">S10</strain>
    </source>
</reference>
<accession>A0AAD7QHB7</accession>
<dbReference type="KEGG" id="qsa:O6P43_000714"/>
<dbReference type="Proteomes" id="UP001163823">
    <property type="component" value="Chromosome 1"/>
</dbReference>
<dbReference type="Pfam" id="PF13962">
    <property type="entry name" value="PGG"/>
    <property type="match status" value="1"/>
</dbReference>
<evidence type="ECO:0000313" key="12">
    <source>
        <dbReference type="Proteomes" id="UP001163823"/>
    </source>
</evidence>
<evidence type="ECO:0000256" key="1">
    <source>
        <dbReference type="ARBA" id="ARBA00004141"/>
    </source>
</evidence>
<dbReference type="PROSITE" id="PS50088">
    <property type="entry name" value="ANK_REPEAT"/>
    <property type="match status" value="2"/>
</dbReference>
<feature type="repeat" description="ANK" evidence="8">
    <location>
        <begin position="49"/>
        <end position="77"/>
    </location>
</feature>
<keyword evidence="5 9" id="KW-1133">Transmembrane helix</keyword>
<feature type="transmembrane region" description="Helical" evidence="9">
    <location>
        <begin position="208"/>
        <end position="227"/>
    </location>
</feature>
<dbReference type="PROSITE" id="PS50297">
    <property type="entry name" value="ANK_REP_REGION"/>
    <property type="match status" value="2"/>
</dbReference>
<dbReference type="InterPro" id="IPR002110">
    <property type="entry name" value="Ankyrin_rpt"/>
</dbReference>
<feature type="repeat" description="ANK" evidence="8">
    <location>
        <begin position="119"/>
        <end position="139"/>
    </location>
</feature>
<evidence type="ECO:0000256" key="7">
    <source>
        <dbReference type="ARBA" id="ARBA00023136"/>
    </source>
</evidence>
<protein>
    <submittedName>
        <fullName evidence="11">Protein ACCELERATED CELL DEATH 6-like</fullName>
    </submittedName>
</protein>
<evidence type="ECO:0000256" key="6">
    <source>
        <dbReference type="ARBA" id="ARBA00023043"/>
    </source>
</evidence>
<dbReference type="Gene3D" id="1.25.40.20">
    <property type="entry name" value="Ankyrin repeat-containing domain"/>
    <property type="match status" value="1"/>
</dbReference>
<evidence type="ECO:0000256" key="4">
    <source>
        <dbReference type="ARBA" id="ARBA00022737"/>
    </source>
</evidence>
<dbReference type="Pfam" id="PF00023">
    <property type="entry name" value="Ank"/>
    <property type="match status" value="1"/>
</dbReference>
<dbReference type="InterPro" id="IPR026961">
    <property type="entry name" value="PGG_dom"/>
</dbReference>